<dbReference type="Pfam" id="PF05973">
    <property type="entry name" value="Gp49"/>
    <property type="match status" value="1"/>
</dbReference>
<dbReference type="Proteomes" id="UP000028643">
    <property type="component" value="Unassembled WGS sequence"/>
</dbReference>
<dbReference type="EMBL" id="JPQT01000031">
    <property type="protein sequence ID" value="KFE55522.1"/>
    <property type="molecule type" value="Genomic_DNA"/>
</dbReference>
<reference evidence="1 2" key="1">
    <citation type="submission" date="2014-07" db="EMBL/GenBank/DDBJ databases">
        <title>Draft Genome Sequences of Environmental Pseudomonas syringae strains.</title>
        <authorList>
            <person name="Baltrus D.A."/>
            <person name="Berge O."/>
            <person name="Morris C."/>
        </authorList>
    </citation>
    <scope>NUCLEOTIDE SEQUENCE [LARGE SCALE GENOMIC DNA]</scope>
    <source>
        <strain evidence="1 2">CEB003</strain>
    </source>
</reference>
<dbReference type="AlphaFoldDB" id="A0A085VJA9"/>
<evidence type="ECO:0000313" key="2">
    <source>
        <dbReference type="Proteomes" id="UP000028643"/>
    </source>
</evidence>
<gene>
    <name evidence="1" type="ORF">IV02_01965</name>
</gene>
<name>A0A085VJA9_PSESX</name>
<comment type="caution">
    <text evidence="1">The sequence shown here is derived from an EMBL/GenBank/DDBJ whole genome shotgun (WGS) entry which is preliminary data.</text>
</comment>
<dbReference type="PATRIC" id="fig|317.174.peg.404"/>
<protein>
    <submittedName>
        <fullName evidence="1">Addiction module toxin RelE</fullName>
    </submittedName>
</protein>
<evidence type="ECO:0000313" key="1">
    <source>
        <dbReference type="EMBL" id="KFE55522.1"/>
    </source>
</evidence>
<proteinExistence type="predicted"/>
<sequence length="121" mass="14120">MNWEIEYTDEFGSWWECLRTNEQSSVEASVRLLGQFGPALRFPHCSAIKGARHGNLRELRIQHGGRPFRILYAFDPRRCVLLLIGGDKTGHNRWYIEYVPMAERLYDEHLATLLNEELNDG</sequence>
<dbReference type="InterPro" id="IPR009241">
    <property type="entry name" value="HigB-like"/>
</dbReference>
<dbReference type="RefSeq" id="WP_047571993.1">
    <property type="nucleotide sequence ID" value="NZ_JPQT01000031.1"/>
</dbReference>
<accession>A0A085VJA9</accession>
<organism evidence="1 2">
    <name type="scientific">Pseudomonas syringae</name>
    <dbReference type="NCBI Taxonomy" id="317"/>
    <lineage>
        <taxon>Bacteria</taxon>
        <taxon>Pseudomonadati</taxon>
        <taxon>Pseudomonadota</taxon>
        <taxon>Gammaproteobacteria</taxon>
        <taxon>Pseudomonadales</taxon>
        <taxon>Pseudomonadaceae</taxon>
        <taxon>Pseudomonas</taxon>
    </lineage>
</organism>